<gene>
    <name evidence="2" type="primary">AKAP12_1</name>
    <name evidence="2" type="ORF">EYF80_036468</name>
</gene>
<protein>
    <submittedName>
        <fullName evidence="2">A-kinase anchor protein 12</fullName>
    </submittedName>
</protein>
<comment type="caution">
    <text evidence="2">The sequence shown here is derived from an EMBL/GenBank/DDBJ whole genome shotgun (WGS) entry which is preliminary data.</text>
</comment>
<feature type="compositionally biased region" description="Polar residues" evidence="1">
    <location>
        <begin position="344"/>
        <end position="364"/>
    </location>
</feature>
<feature type="compositionally biased region" description="Basic and acidic residues" evidence="1">
    <location>
        <begin position="207"/>
        <end position="244"/>
    </location>
</feature>
<dbReference type="Proteomes" id="UP000314294">
    <property type="component" value="Unassembled WGS sequence"/>
</dbReference>
<keyword evidence="3" id="KW-1185">Reference proteome</keyword>
<dbReference type="InterPro" id="IPR028540">
    <property type="entry name" value="AKAP12"/>
</dbReference>
<reference evidence="2 3" key="1">
    <citation type="submission" date="2019-03" db="EMBL/GenBank/DDBJ databases">
        <title>First draft genome of Liparis tanakae, snailfish: a comprehensive survey of snailfish specific genes.</title>
        <authorList>
            <person name="Kim W."/>
            <person name="Song I."/>
            <person name="Jeong J.-H."/>
            <person name="Kim D."/>
            <person name="Kim S."/>
            <person name="Ryu S."/>
            <person name="Song J.Y."/>
            <person name="Lee S.K."/>
        </authorList>
    </citation>
    <scope>NUCLEOTIDE SEQUENCE [LARGE SCALE GENOMIC DNA]</scope>
    <source>
        <tissue evidence="2">Muscle</tissue>
    </source>
</reference>
<dbReference type="GO" id="GO:0016301">
    <property type="term" value="F:kinase activity"/>
    <property type="evidence" value="ECO:0007669"/>
    <property type="project" value="UniProtKB-KW"/>
</dbReference>
<feature type="compositionally biased region" description="Polar residues" evidence="1">
    <location>
        <begin position="97"/>
        <end position="126"/>
    </location>
</feature>
<dbReference type="GO" id="GO:0005737">
    <property type="term" value="C:cytoplasm"/>
    <property type="evidence" value="ECO:0007669"/>
    <property type="project" value="TreeGrafter"/>
</dbReference>
<evidence type="ECO:0000256" key="1">
    <source>
        <dbReference type="SAM" id="MobiDB-lite"/>
    </source>
</evidence>
<accession>A0A4Z2GKD0</accession>
<feature type="compositionally biased region" description="Acidic residues" evidence="1">
    <location>
        <begin position="270"/>
        <end position="286"/>
    </location>
</feature>
<dbReference type="GO" id="GO:0010739">
    <property type="term" value="P:positive regulation of protein kinase A signaling"/>
    <property type="evidence" value="ECO:0007669"/>
    <property type="project" value="InterPro"/>
</dbReference>
<proteinExistence type="predicted"/>
<organism evidence="2 3">
    <name type="scientific">Liparis tanakae</name>
    <name type="common">Tanaka's snailfish</name>
    <dbReference type="NCBI Taxonomy" id="230148"/>
    <lineage>
        <taxon>Eukaryota</taxon>
        <taxon>Metazoa</taxon>
        <taxon>Chordata</taxon>
        <taxon>Craniata</taxon>
        <taxon>Vertebrata</taxon>
        <taxon>Euteleostomi</taxon>
        <taxon>Actinopterygii</taxon>
        <taxon>Neopterygii</taxon>
        <taxon>Teleostei</taxon>
        <taxon>Neoteleostei</taxon>
        <taxon>Acanthomorphata</taxon>
        <taxon>Eupercaria</taxon>
        <taxon>Perciformes</taxon>
        <taxon>Cottioidei</taxon>
        <taxon>Cottales</taxon>
        <taxon>Liparidae</taxon>
        <taxon>Liparis</taxon>
    </lineage>
</organism>
<dbReference type="GO" id="GO:0007165">
    <property type="term" value="P:signal transduction"/>
    <property type="evidence" value="ECO:0007669"/>
    <property type="project" value="TreeGrafter"/>
</dbReference>
<dbReference type="EMBL" id="SRLO01000519">
    <property type="protein sequence ID" value="TNN53313.1"/>
    <property type="molecule type" value="Genomic_DNA"/>
</dbReference>
<dbReference type="PANTHER" id="PTHR23209">
    <property type="entry name" value="A-KINASE ANCHOR PROTEIN 12"/>
    <property type="match status" value="1"/>
</dbReference>
<feature type="region of interest" description="Disordered" evidence="1">
    <location>
        <begin position="344"/>
        <end position="371"/>
    </location>
</feature>
<evidence type="ECO:0000313" key="2">
    <source>
        <dbReference type="EMBL" id="TNN53313.1"/>
    </source>
</evidence>
<feature type="compositionally biased region" description="Basic and acidic residues" evidence="1">
    <location>
        <begin position="76"/>
        <end position="96"/>
    </location>
</feature>
<feature type="compositionally biased region" description="Basic residues" evidence="1">
    <location>
        <begin position="253"/>
        <end position="262"/>
    </location>
</feature>
<dbReference type="OrthoDB" id="8958681at2759"/>
<dbReference type="GO" id="GO:0051018">
    <property type="term" value="F:protein kinase A binding"/>
    <property type="evidence" value="ECO:0007669"/>
    <property type="project" value="InterPro"/>
</dbReference>
<dbReference type="GO" id="GO:0090036">
    <property type="term" value="P:regulation of protein kinase C signaling"/>
    <property type="evidence" value="ECO:0007669"/>
    <property type="project" value="InterPro"/>
</dbReference>
<dbReference type="AlphaFoldDB" id="A0A4Z2GKD0"/>
<sequence>MGDAQSAPEGGSDAAEEDRKVHEQFEEGQSLNNKDPIFEINVEADSFKPEVTGHREEEIDAEGRGSVEIPTDVPNDTDKEEPNRPEDVEDATKETTLENAEQYNDANVAQETYDNDSTTCPTVTDMTSEEVLENAEEKATATEAEVESNNADAAATSPLGEAANQDTTTEEEPRSASPSSPEEEAAVSPIRRFFTTGIFSGLQKKKNLGEDETTNKEMKDLGKKDVGEKTELTVQDQQHDKQDDESSFSIKKLLPRRKKRKSVEKQDQVSSDEADREAASGDEDSDTPAVVPLSEFDTVETEVHIQTQANVESHKLKEGDFELQQEQLDAMAGVLPRDNLQTEAKTVQGSDDASEYQATTTSAANEKVDDLTDSISKQQLSDIPEEATPASATDDAARDDTIAEDLIEITSEAITAAEHFDITLGDETEMISARFYLKFLLRSLTLLNSLKMKYKRLTLHIQKT</sequence>
<dbReference type="PANTHER" id="PTHR23209:SF4">
    <property type="entry name" value="A-KINASE ANCHOR PROTEIN 12"/>
    <property type="match status" value="1"/>
</dbReference>
<keyword evidence="2" id="KW-0418">Kinase</keyword>
<name>A0A4Z2GKD0_9TELE</name>
<keyword evidence="2" id="KW-0808">Transferase</keyword>
<evidence type="ECO:0000313" key="3">
    <source>
        <dbReference type="Proteomes" id="UP000314294"/>
    </source>
</evidence>
<feature type="region of interest" description="Disordered" evidence="1">
    <location>
        <begin position="1"/>
        <end position="292"/>
    </location>
</feature>
<feature type="compositionally biased region" description="Basic and acidic residues" evidence="1">
    <location>
        <begin position="45"/>
        <end position="65"/>
    </location>
</feature>